<accession>A0A1F8B8K6</accession>
<dbReference type="Proteomes" id="UP000176404">
    <property type="component" value="Unassembled WGS sequence"/>
</dbReference>
<dbReference type="STRING" id="1802517.A2892_03370"/>
<protein>
    <submittedName>
        <fullName evidence="1">Uncharacterized protein</fullName>
    </submittedName>
</protein>
<name>A0A1F8B8K6_9BACT</name>
<dbReference type="AlphaFoldDB" id="A0A1F8B8K6"/>
<dbReference type="EMBL" id="MGHD01000005">
    <property type="protein sequence ID" value="OGM60351.1"/>
    <property type="molecule type" value="Genomic_DNA"/>
</dbReference>
<comment type="caution">
    <text evidence="1">The sequence shown here is derived from an EMBL/GenBank/DDBJ whole genome shotgun (WGS) entry which is preliminary data.</text>
</comment>
<organism evidence="1 2">
    <name type="scientific">Candidatus Woesebacteria bacterium RIFCSPLOWO2_01_FULL_39_10b</name>
    <dbReference type="NCBI Taxonomy" id="1802517"/>
    <lineage>
        <taxon>Bacteria</taxon>
        <taxon>Candidatus Woeseibacteriota</taxon>
    </lineage>
</organism>
<reference evidence="1 2" key="1">
    <citation type="journal article" date="2016" name="Nat. Commun.">
        <title>Thousands of microbial genomes shed light on interconnected biogeochemical processes in an aquifer system.</title>
        <authorList>
            <person name="Anantharaman K."/>
            <person name="Brown C.T."/>
            <person name="Hug L.A."/>
            <person name="Sharon I."/>
            <person name="Castelle C.J."/>
            <person name="Probst A.J."/>
            <person name="Thomas B.C."/>
            <person name="Singh A."/>
            <person name="Wilkins M.J."/>
            <person name="Karaoz U."/>
            <person name="Brodie E.L."/>
            <person name="Williams K.H."/>
            <person name="Hubbard S.S."/>
            <person name="Banfield J.F."/>
        </authorList>
    </citation>
    <scope>NUCLEOTIDE SEQUENCE [LARGE SCALE GENOMIC DNA]</scope>
</reference>
<evidence type="ECO:0000313" key="1">
    <source>
        <dbReference type="EMBL" id="OGM60351.1"/>
    </source>
</evidence>
<sequence>MQIPFLKTPDKALISTTQDLLPVVDVVDGIVIYKNGGAAQIMESTSLNFGLLSEIEQRAVIASYAGLLNSFNFPVQIVVRTQKKNISNYMNFLDITQKKIKNEKLFQIMNDYKNFIVDAIKKKNVLSKKFYIVIPFTPYELGMGKSLISSIRTNPKNPLPFPKSYVVRKAKIALYPKRDHIIRQAGRLNIELKPLSNEDLIRLFYNTFNPEVPIKEKSVFD</sequence>
<evidence type="ECO:0000313" key="2">
    <source>
        <dbReference type="Proteomes" id="UP000176404"/>
    </source>
</evidence>
<proteinExistence type="predicted"/>
<gene>
    <name evidence="1" type="ORF">A2892_03370</name>
</gene>